<feature type="region of interest" description="Disordered" evidence="1">
    <location>
        <begin position="1"/>
        <end position="20"/>
    </location>
</feature>
<gene>
    <name evidence="3" type="ORF">EV193_105434</name>
</gene>
<dbReference type="PANTHER" id="PTHR34512:SF30">
    <property type="entry name" value="OUTER MEMBRANE PROTEIN ASSEMBLY FACTOR BAMB"/>
    <property type="match status" value="1"/>
</dbReference>
<evidence type="ECO:0000313" key="4">
    <source>
        <dbReference type="Proteomes" id="UP000294257"/>
    </source>
</evidence>
<dbReference type="SUPFAM" id="SSF50998">
    <property type="entry name" value="Quinoprotein alcohol dehydrogenase-like"/>
    <property type="match status" value="1"/>
</dbReference>
<comment type="caution">
    <text evidence="3">The sequence shown here is derived from an EMBL/GenBank/DDBJ whole genome shotgun (WGS) entry which is preliminary data.</text>
</comment>
<proteinExistence type="predicted"/>
<keyword evidence="4" id="KW-1185">Reference proteome</keyword>
<sequence length="388" mass="40479">MHGHGLRSGQHTPPPAAAPLAPIKFDGVPLRTDKIAGALPNVESAVIRGRTTVAVFTHKSEPALTAVDTQTGAVNWRYRAREGSLLGGDGATLAFGPVSLHVVGANADAVIVKYDKGEERGIAALSGKDGRVLWKNALLPATGKDGRRVVNDPAALSLADVNDHVAVVGILRSEPARPEDRRTVAVDLATGATRWQQHGVLPTRIVGDTVLATVPIPYTGQAPKRLPIVGLDLATGTRRWDLTARYPNAEPRASAGGLAVLAVFSGSGDHQQKAVVLQANTGAELTGFGDAQIADCAADQTMIACVTLLAGKVTLSTLRVDERAIQTSANTVAPVLHGVWQGRIFAGRAMVDRAANELGPAPGRLVAISEQNAIFATDDGYAVHRIVG</sequence>
<accession>A0A4Q7KNC4</accession>
<dbReference type="Gene3D" id="2.130.10.10">
    <property type="entry name" value="YVTN repeat-like/Quinoprotein amine dehydrogenase"/>
    <property type="match status" value="1"/>
</dbReference>
<reference evidence="3 4" key="1">
    <citation type="submission" date="2019-02" db="EMBL/GenBank/DDBJ databases">
        <title>Genomic Encyclopedia of Type Strains, Phase IV (KMG-IV): sequencing the most valuable type-strain genomes for metagenomic binning, comparative biology and taxonomic classification.</title>
        <authorList>
            <person name="Goeker M."/>
        </authorList>
    </citation>
    <scope>NUCLEOTIDE SEQUENCE [LARGE SCALE GENOMIC DNA]</scope>
    <source>
        <strain evidence="3 4">DSM 101727</strain>
    </source>
</reference>
<dbReference type="Proteomes" id="UP000294257">
    <property type="component" value="Unassembled WGS sequence"/>
</dbReference>
<dbReference type="EMBL" id="SGWQ01000005">
    <property type="protein sequence ID" value="RZS37874.1"/>
    <property type="molecule type" value="Genomic_DNA"/>
</dbReference>
<dbReference type="PANTHER" id="PTHR34512">
    <property type="entry name" value="CELL SURFACE PROTEIN"/>
    <property type="match status" value="1"/>
</dbReference>
<feature type="domain" description="Pyrrolo-quinoline quinone repeat" evidence="2">
    <location>
        <begin position="117"/>
        <end position="248"/>
    </location>
</feature>
<evidence type="ECO:0000313" key="3">
    <source>
        <dbReference type="EMBL" id="RZS37874.1"/>
    </source>
</evidence>
<dbReference type="AlphaFoldDB" id="A0A4Q7KNC4"/>
<dbReference type="InterPro" id="IPR015943">
    <property type="entry name" value="WD40/YVTN_repeat-like_dom_sf"/>
</dbReference>
<protein>
    <submittedName>
        <fullName evidence="3">Putative pyrroloquinoline-quinone binding quinoprotein</fullName>
    </submittedName>
</protein>
<dbReference type="Pfam" id="PF13360">
    <property type="entry name" value="PQQ_2"/>
    <property type="match status" value="1"/>
</dbReference>
<dbReference type="InterPro" id="IPR002372">
    <property type="entry name" value="PQQ_rpt_dom"/>
</dbReference>
<name>A0A4Q7KNC4_9PSEU</name>
<dbReference type="RefSeq" id="WP_165401393.1">
    <property type="nucleotide sequence ID" value="NZ_SGWQ01000005.1"/>
</dbReference>
<dbReference type="InterPro" id="IPR011047">
    <property type="entry name" value="Quinoprotein_ADH-like_sf"/>
</dbReference>
<organism evidence="3 4">
    <name type="scientific">Herbihabitans rhizosphaerae</name>
    <dbReference type="NCBI Taxonomy" id="1872711"/>
    <lineage>
        <taxon>Bacteria</taxon>
        <taxon>Bacillati</taxon>
        <taxon>Actinomycetota</taxon>
        <taxon>Actinomycetes</taxon>
        <taxon>Pseudonocardiales</taxon>
        <taxon>Pseudonocardiaceae</taxon>
        <taxon>Herbihabitans</taxon>
    </lineage>
</organism>
<evidence type="ECO:0000259" key="2">
    <source>
        <dbReference type="Pfam" id="PF13360"/>
    </source>
</evidence>
<evidence type="ECO:0000256" key="1">
    <source>
        <dbReference type="SAM" id="MobiDB-lite"/>
    </source>
</evidence>